<name>A0A7V3ZW87_UNCW3</name>
<dbReference type="InterPro" id="IPR029058">
    <property type="entry name" value="AB_hydrolase_fold"/>
</dbReference>
<protein>
    <recommendedName>
        <fullName evidence="3">prolyl oligopeptidase</fullName>
        <ecNumber evidence="3">3.4.21.26</ecNumber>
    </recommendedName>
</protein>
<dbReference type="Pfam" id="PF02897">
    <property type="entry name" value="Peptidase_S9_N"/>
    <property type="match status" value="1"/>
</dbReference>
<keyword evidence="6" id="KW-0720">Serine protease</keyword>
<comment type="catalytic activity">
    <reaction evidence="1">
        <text>Hydrolysis of Pro-|-Xaa &gt;&gt; Ala-|-Xaa in oligopeptides.</text>
        <dbReference type="EC" id="3.4.21.26"/>
    </reaction>
</comment>
<keyword evidence="5" id="KW-0378">Hydrolase</keyword>
<organism evidence="9">
    <name type="scientific">candidate division WOR-3 bacterium</name>
    <dbReference type="NCBI Taxonomy" id="2052148"/>
    <lineage>
        <taxon>Bacteria</taxon>
        <taxon>Bacteria division WOR-3</taxon>
    </lineage>
</organism>
<dbReference type="GO" id="GO:0070012">
    <property type="term" value="F:oligopeptidase activity"/>
    <property type="evidence" value="ECO:0007669"/>
    <property type="project" value="TreeGrafter"/>
</dbReference>
<proteinExistence type="inferred from homology"/>
<evidence type="ECO:0000259" key="7">
    <source>
        <dbReference type="Pfam" id="PF00326"/>
    </source>
</evidence>
<dbReference type="FunFam" id="3.40.50.1820:FF:000005">
    <property type="entry name" value="Prolyl endopeptidase"/>
    <property type="match status" value="1"/>
</dbReference>
<keyword evidence="4" id="KW-0645">Protease</keyword>
<evidence type="ECO:0000256" key="4">
    <source>
        <dbReference type="ARBA" id="ARBA00022670"/>
    </source>
</evidence>
<dbReference type="PROSITE" id="PS00708">
    <property type="entry name" value="PRO_ENDOPEP_SER"/>
    <property type="match status" value="1"/>
</dbReference>
<dbReference type="InterPro" id="IPR001375">
    <property type="entry name" value="Peptidase_S9_cat"/>
</dbReference>
<dbReference type="EMBL" id="DTDJ01000002">
    <property type="protein sequence ID" value="HGL16729.1"/>
    <property type="molecule type" value="Genomic_DNA"/>
</dbReference>
<dbReference type="EC" id="3.4.21.26" evidence="3"/>
<dbReference type="PANTHER" id="PTHR42881">
    <property type="entry name" value="PROLYL ENDOPEPTIDASE"/>
    <property type="match status" value="1"/>
</dbReference>
<reference evidence="9" key="1">
    <citation type="journal article" date="2020" name="mSystems">
        <title>Genome- and Community-Level Interaction Insights into Carbon Utilization and Element Cycling Functions of Hydrothermarchaeota in Hydrothermal Sediment.</title>
        <authorList>
            <person name="Zhou Z."/>
            <person name="Liu Y."/>
            <person name="Xu W."/>
            <person name="Pan J."/>
            <person name="Luo Z.H."/>
            <person name="Li M."/>
        </authorList>
    </citation>
    <scope>NUCLEOTIDE SEQUENCE [LARGE SCALE GENOMIC DNA]</scope>
    <source>
        <strain evidence="9">SpSt-69</strain>
    </source>
</reference>
<dbReference type="PRINTS" id="PR00862">
    <property type="entry name" value="PROLIGOPTASE"/>
</dbReference>
<evidence type="ECO:0000256" key="2">
    <source>
        <dbReference type="ARBA" id="ARBA00005228"/>
    </source>
</evidence>
<dbReference type="InterPro" id="IPR051167">
    <property type="entry name" value="Prolyl_oligopep/macrocyclase"/>
</dbReference>
<dbReference type="Gene3D" id="2.130.10.120">
    <property type="entry name" value="Prolyl oligopeptidase, N-terminal domain"/>
    <property type="match status" value="1"/>
</dbReference>
<dbReference type="PANTHER" id="PTHR42881:SF2">
    <property type="entry name" value="PROLYL ENDOPEPTIDASE"/>
    <property type="match status" value="1"/>
</dbReference>
<comment type="similarity">
    <text evidence="2">Belongs to the peptidase S9A family.</text>
</comment>
<dbReference type="InterPro" id="IPR023302">
    <property type="entry name" value="Pept_S9A_N"/>
</dbReference>
<gene>
    <name evidence="9" type="ORF">ENU66_00060</name>
</gene>
<dbReference type="Pfam" id="PF00326">
    <property type="entry name" value="Peptidase_S9"/>
    <property type="match status" value="1"/>
</dbReference>
<dbReference type="Gene3D" id="3.40.50.1820">
    <property type="entry name" value="alpha/beta hydrolase"/>
    <property type="match status" value="1"/>
</dbReference>
<dbReference type="InterPro" id="IPR002471">
    <property type="entry name" value="Pept_S9_AS"/>
</dbReference>
<evidence type="ECO:0000256" key="5">
    <source>
        <dbReference type="ARBA" id="ARBA00022801"/>
    </source>
</evidence>
<dbReference type="GO" id="GO:0006508">
    <property type="term" value="P:proteolysis"/>
    <property type="evidence" value="ECO:0007669"/>
    <property type="project" value="UniProtKB-KW"/>
</dbReference>
<dbReference type="AlphaFoldDB" id="A0A7V3ZW87"/>
<feature type="domain" description="Peptidase S9A N-terminal" evidence="8">
    <location>
        <begin position="15"/>
        <end position="406"/>
    </location>
</feature>
<dbReference type="SUPFAM" id="SSF50993">
    <property type="entry name" value="Peptidase/esterase 'gauge' domain"/>
    <property type="match status" value="1"/>
</dbReference>
<dbReference type="GO" id="GO:0004252">
    <property type="term" value="F:serine-type endopeptidase activity"/>
    <property type="evidence" value="ECO:0007669"/>
    <property type="project" value="UniProtKB-EC"/>
</dbReference>
<comment type="caution">
    <text evidence="9">The sequence shown here is derived from an EMBL/GenBank/DDBJ whole genome shotgun (WGS) entry which is preliminary data.</text>
</comment>
<sequence>MLEVLMAIFTFVYPQTKTQEVVDTLFGVEIKDPYRWLENVDDPEVKKWIEEQNNFTLNTLKNLKGFKKLYREIDRTSRRKWISLPSVYEEAYFFNKYDGKSNHSVIYMSKGKWDIKRAKKLIDPNKFSKDGLVALDFFYPSHDGKLIALGKSFGGSESSTLYLFDVEKGEYLPDSIPDTKWTSVAWLPDKSGFYYTRNIGGDKFLPRIYFHRIGDDFKNDKYIFGEGLPETWIPSIYTTRDKKFLVLTIEKGWSQNDLYVKKIDAEGEWQKVAENLDGTFTLTSYGDYFYILTSYKAPRYRLLRVPIENPDIEKAEEIIPQNHWVLENFSFAGGKLIFRVTDSTFTRIFVADINGNIEYEIPLPDRGSAHFAIENYESPVIYITFQSFLCPPTIFSFNVNTKEMKKLWQLEVDFDVDDFVQEFVMYSSKDGTQVPMYIIHKKDIKMDGNNPALLTGYGGFAVGMRPHFLGENPYFKRGFVYAIACLRGGNEFGEEWHKQGMRDKKQNVFDDFISAAEYLIQKGYTSPEKLAISGGSNGGLLVGAVMAQRPDLFRAVYCGVPLLDMVRYHKFGVAHIWIPEYGDPDDPEDFKYLYDYSPYHRIDRNLDKVYPAVYFHTAEFDGRVHPMHAMKMAAKMQNLVKTKGPVLLYVEPKAGHGAGKPRKKRIEDMTLSTIFILWQLGVKI</sequence>
<accession>A0A7V3ZW87</accession>
<dbReference type="GO" id="GO:0005829">
    <property type="term" value="C:cytosol"/>
    <property type="evidence" value="ECO:0007669"/>
    <property type="project" value="TreeGrafter"/>
</dbReference>
<evidence type="ECO:0000256" key="1">
    <source>
        <dbReference type="ARBA" id="ARBA00001070"/>
    </source>
</evidence>
<evidence type="ECO:0000256" key="3">
    <source>
        <dbReference type="ARBA" id="ARBA00011897"/>
    </source>
</evidence>
<evidence type="ECO:0000313" key="9">
    <source>
        <dbReference type="EMBL" id="HGL16729.1"/>
    </source>
</evidence>
<evidence type="ECO:0000256" key="6">
    <source>
        <dbReference type="ARBA" id="ARBA00022825"/>
    </source>
</evidence>
<feature type="domain" description="Peptidase S9 prolyl oligopeptidase catalytic" evidence="7">
    <location>
        <begin position="473"/>
        <end position="681"/>
    </location>
</feature>
<evidence type="ECO:0000259" key="8">
    <source>
        <dbReference type="Pfam" id="PF02897"/>
    </source>
</evidence>
<dbReference type="InterPro" id="IPR002470">
    <property type="entry name" value="Peptidase_S9A"/>
</dbReference>
<dbReference type="SUPFAM" id="SSF53474">
    <property type="entry name" value="alpha/beta-Hydrolases"/>
    <property type="match status" value="1"/>
</dbReference>